<proteinExistence type="predicted"/>
<dbReference type="OrthoDB" id="2688973at2759"/>
<dbReference type="GeneID" id="64701072"/>
<accession>A0A9P7EVX6</accession>
<sequence length="218" mass="24593">MRLQEAYLSRYRILHNPADLSLAVQNLRLASGHATQGFPERLKAAFRWVAAAEEHNHASGLEAYTTFFNLFDGHLATRSLTISRRETAAAFYYARSLPVVAVSCTIRHINLRRAVELVEQGRGQKWSLASRLRTLVEDLEPANSTLVHNYLELSKLISNAAQSSATITDRAAADRAATEYRRLTRQWEAVVAEIRDLPAFSRFLLPPSYEDLQLAARQ</sequence>
<dbReference type="AlphaFoldDB" id="A0A9P7EVX6"/>
<name>A0A9P7EVX6_9AGAM</name>
<reference evidence="1" key="1">
    <citation type="journal article" date="2020" name="New Phytol.">
        <title>Comparative genomics reveals dynamic genome evolution in host specialist ectomycorrhizal fungi.</title>
        <authorList>
            <person name="Lofgren L.A."/>
            <person name="Nguyen N.H."/>
            <person name="Vilgalys R."/>
            <person name="Ruytinx J."/>
            <person name="Liao H.L."/>
            <person name="Branco S."/>
            <person name="Kuo A."/>
            <person name="LaButti K."/>
            <person name="Lipzen A."/>
            <person name="Andreopoulos W."/>
            <person name="Pangilinan J."/>
            <person name="Riley R."/>
            <person name="Hundley H."/>
            <person name="Na H."/>
            <person name="Barry K."/>
            <person name="Grigoriev I.V."/>
            <person name="Stajich J.E."/>
            <person name="Kennedy P.G."/>
        </authorList>
    </citation>
    <scope>NUCLEOTIDE SEQUENCE</scope>
    <source>
        <strain evidence="1">FC423</strain>
    </source>
</reference>
<feature type="non-terminal residue" evidence="1">
    <location>
        <position position="218"/>
    </location>
</feature>
<evidence type="ECO:0000313" key="2">
    <source>
        <dbReference type="Proteomes" id="UP000823399"/>
    </source>
</evidence>
<keyword evidence="2" id="KW-1185">Reference proteome</keyword>
<dbReference type="EMBL" id="JABBWM010000082">
    <property type="protein sequence ID" value="KAG2093885.1"/>
    <property type="molecule type" value="Genomic_DNA"/>
</dbReference>
<dbReference type="Proteomes" id="UP000823399">
    <property type="component" value="Unassembled WGS sequence"/>
</dbReference>
<comment type="caution">
    <text evidence="1">The sequence shown here is derived from an EMBL/GenBank/DDBJ whole genome shotgun (WGS) entry which is preliminary data.</text>
</comment>
<dbReference type="RefSeq" id="XP_041287330.1">
    <property type="nucleotide sequence ID" value="XM_041438813.1"/>
</dbReference>
<evidence type="ECO:0000313" key="1">
    <source>
        <dbReference type="EMBL" id="KAG2093885.1"/>
    </source>
</evidence>
<organism evidence="1 2">
    <name type="scientific">Suillus discolor</name>
    <dbReference type="NCBI Taxonomy" id="1912936"/>
    <lineage>
        <taxon>Eukaryota</taxon>
        <taxon>Fungi</taxon>
        <taxon>Dikarya</taxon>
        <taxon>Basidiomycota</taxon>
        <taxon>Agaricomycotina</taxon>
        <taxon>Agaricomycetes</taxon>
        <taxon>Agaricomycetidae</taxon>
        <taxon>Boletales</taxon>
        <taxon>Suillineae</taxon>
        <taxon>Suillaceae</taxon>
        <taxon>Suillus</taxon>
    </lineage>
</organism>
<protein>
    <submittedName>
        <fullName evidence="1">Uncharacterized protein</fullName>
    </submittedName>
</protein>
<gene>
    <name evidence="1" type="ORF">F5147DRAFT_720329</name>
</gene>